<name>A0A9P0F0Z5_BEMTA</name>
<gene>
    <name evidence="2" type="ORF">BEMITA_LOCUS6364</name>
</gene>
<accession>A0A9P0F0Z5</accession>
<evidence type="ECO:0000313" key="3">
    <source>
        <dbReference type="Proteomes" id="UP001152759"/>
    </source>
</evidence>
<keyword evidence="1" id="KW-0732">Signal</keyword>
<evidence type="ECO:0000313" key="2">
    <source>
        <dbReference type="EMBL" id="CAH0387337.1"/>
    </source>
</evidence>
<dbReference type="Proteomes" id="UP001152759">
    <property type="component" value="Chromosome 3"/>
</dbReference>
<sequence>MFERDLINNKGSAFCCNLLILALSFSEVKSRVDYFDEDYLGYKITDLKADVVNYHQALEKFDKSNNSFDALSGCLRYFFRYVDLTRPDELTSFIFSYSKLRPDLFPLVQERRSANEGHAQLKSNLLIKRKDGTFFMIYPNRPSIDFLSARLKQDENGLWAYDGVNEPIKNWVLVTMYWRKKYPHEYFRNVTVDFRWDKLDDDTNFATRVQAFDRPKFE</sequence>
<dbReference type="KEGG" id="btab:109030706"/>
<protein>
    <submittedName>
        <fullName evidence="2">Uncharacterized protein</fullName>
    </submittedName>
</protein>
<organism evidence="2 3">
    <name type="scientific">Bemisia tabaci</name>
    <name type="common">Sweetpotato whitefly</name>
    <name type="synonym">Aleurodes tabaci</name>
    <dbReference type="NCBI Taxonomy" id="7038"/>
    <lineage>
        <taxon>Eukaryota</taxon>
        <taxon>Metazoa</taxon>
        <taxon>Ecdysozoa</taxon>
        <taxon>Arthropoda</taxon>
        <taxon>Hexapoda</taxon>
        <taxon>Insecta</taxon>
        <taxon>Pterygota</taxon>
        <taxon>Neoptera</taxon>
        <taxon>Paraneoptera</taxon>
        <taxon>Hemiptera</taxon>
        <taxon>Sternorrhyncha</taxon>
        <taxon>Aleyrodoidea</taxon>
        <taxon>Aleyrodidae</taxon>
        <taxon>Aleyrodinae</taxon>
        <taxon>Bemisia</taxon>
    </lineage>
</organism>
<proteinExistence type="predicted"/>
<dbReference type="AlphaFoldDB" id="A0A9P0F0Z5"/>
<evidence type="ECO:0000256" key="1">
    <source>
        <dbReference type="SAM" id="SignalP"/>
    </source>
</evidence>
<dbReference type="EMBL" id="OU963864">
    <property type="protein sequence ID" value="CAH0387337.1"/>
    <property type="molecule type" value="Genomic_DNA"/>
</dbReference>
<feature type="chain" id="PRO_5040175150" evidence="1">
    <location>
        <begin position="31"/>
        <end position="218"/>
    </location>
</feature>
<reference evidence="2" key="1">
    <citation type="submission" date="2021-12" db="EMBL/GenBank/DDBJ databases">
        <authorList>
            <person name="King R."/>
        </authorList>
    </citation>
    <scope>NUCLEOTIDE SEQUENCE</scope>
</reference>
<keyword evidence="3" id="KW-1185">Reference proteome</keyword>
<feature type="signal peptide" evidence="1">
    <location>
        <begin position="1"/>
        <end position="30"/>
    </location>
</feature>